<keyword evidence="6" id="KW-1185">Reference proteome</keyword>
<dbReference type="Pfam" id="PF12796">
    <property type="entry name" value="Ank_2"/>
    <property type="match status" value="2"/>
</dbReference>
<feature type="repeat" description="ANK" evidence="3">
    <location>
        <begin position="101"/>
        <end position="133"/>
    </location>
</feature>
<keyword evidence="2 3" id="KW-0040">ANK repeat</keyword>
<comment type="caution">
    <text evidence="5">The sequence shown here is derived from an EMBL/GenBank/DDBJ whole genome shotgun (WGS) entry which is preliminary data.</text>
</comment>
<proteinExistence type="predicted"/>
<accession>A0A2J8ABV1</accession>
<dbReference type="PANTHER" id="PTHR24188">
    <property type="entry name" value="ANKYRIN REPEAT PROTEIN"/>
    <property type="match status" value="1"/>
</dbReference>
<dbReference type="SMART" id="SM00248">
    <property type="entry name" value="ANK"/>
    <property type="match status" value="5"/>
</dbReference>
<dbReference type="PROSITE" id="PS50088">
    <property type="entry name" value="ANK_REPEAT"/>
    <property type="match status" value="4"/>
</dbReference>
<feature type="repeat" description="ANK" evidence="3">
    <location>
        <begin position="227"/>
        <end position="259"/>
    </location>
</feature>
<sequence>MRSMLASRSTGFACSAERSRVLARPCPSSTSKGMVYQFASASAARRVTSREGAAGIAAARRRIAAGAAAGAAGCVKESTCTQDGDKDETSHESLDHNEDKDGRTPLHIACTSGNAVAVEALLRAGADIEARDEEGCATALHIASWEGHEIMVEALLSAGADKEAKDEVNRGESLSSSPPSGGGGGAAATARANRSSRAAAAAGSMCHEAVVEALLAAGADKEAKTVDGATALYIASENGHEAVVEALLAAGADKDAKEGDGWTALHIASQNGHEEVVEALLAAGADKEAKNAPVERAARPAQKSPVCMSSVPYAATAADSAAAATCWLSTLRTPCRPTSDSSCEVSASTSTPSRRMLPSSSRARSGCPARSHAASSAL</sequence>
<dbReference type="EMBL" id="PGGS01000070">
    <property type="protein sequence ID" value="PNH10008.1"/>
    <property type="molecule type" value="Genomic_DNA"/>
</dbReference>
<feature type="compositionally biased region" description="Basic and acidic residues" evidence="4">
    <location>
        <begin position="83"/>
        <end position="103"/>
    </location>
</feature>
<dbReference type="Proteomes" id="UP000236333">
    <property type="component" value="Unassembled WGS sequence"/>
</dbReference>
<feature type="region of interest" description="Disordered" evidence="4">
    <location>
        <begin position="334"/>
        <end position="378"/>
    </location>
</feature>
<feature type="compositionally biased region" description="Polar residues" evidence="4">
    <location>
        <begin position="334"/>
        <end position="363"/>
    </location>
</feature>
<evidence type="ECO:0000256" key="2">
    <source>
        <dbReference type="ARBA" id="ARBA00023043"/>
    </source>
</evidence>
<dbReference type="OrthoDB" id="548600at2759"/>
<feature type="repeat" description="ANK" evidence="3">
    <location>
        <begin position="135"/>
        <end position="167"/>
    </location>
</feature>
<organism evidence="5 6">
    <name type="scientific">Tetrabaena socialis</name>
    <dbReference type="NCBI Taxonomy" id="47790"/>
    <lineage>
        <taxon>Eukaryota</taxon>
        <taxon>Viridiplantae</taxon>
        <taxon>Chlorophyta</taxon>
        <taxon>core chlorophytes</taxon>
        <taxon>Chlorophyceae</taxon>
        <taxon>CS clade</taxon>
        <taxon>Chlamydomonadales</taxon>
        <taxon>Tetrabaenaceae</taxon>
        <taxon>Tetrabaena</taxon>
    </lineage>
</organism>
<dbReference type="InterPro" id="IPR036770">
    <property type="entry name" value="Ankyrin_rpt-contain_sf"/>
</dbReference>
<evidence type="ECO:0000256" key="4">
    <source>
        <dbReference type="SAM" id="MobiDB-lite"/>
    </source>
</evidence>
<keyword evidence="1" id="KW-0677">Repeat</keyword>
<feature type="region of interest" description="Disordered" evidence="4">
    <location>
        <begin position="163"/>
        <end position="190"/>
    </location>
</feature>
<evidence type="ECO:0000256" key="1">
    <source>
        <dbReference type="ARBA" id="ARBA00022737"/>
    </source>
</evidence>
<evidence type="ECO:0000256" key="3">
    <source>
        <dbReference type="PROSITE-ProRule" id="PRU00023"/>
    </source>
</evidence>
<dbReference type="PROSITE" id="PS50297">
    <property type="entry name" value="ANK_REP_REGION"/>
    <property type="match status" value="4"/>
</dbReference>
<evidence type="ECO:0000313" key="6">
    <source>
        <dbReference type="Proteomes" id="UP000236333"/>
    </source>
</evidence>
<dbReference type="PANTHER" id="PTHR24188:SF29">
    <property type="entry name" value="GH09064P"/>
    <property type="match status" value="1"/>
</dbReference>
<dbReference type="Gene3D" id="1.25.40.20">
    <property type="entry name" value="Ankyrin repeat-containing domain"/>
    <property type="match status" value="2"/>
</dbReference>
<dbReference type="InterPro" id="IPR002110">
    <property type="entry name" value="Ankyrin_rpt"/>
</dbReference>
<name>A0A2J8ABV1_9CHLO</name>
<feature type="repeat" description="ANK" evidence="3">
    <location>
        <begin position="260"/>
        <end position="292"/>
    </location>
</feature>
<protein>
    <submittedName>
        <fullName evidence="5">Ankyrin repeat domain-containing protein 29</fullName>
    </submittedName>
</protein>
<dbReference type="AlphaFoldDB" id="A0A2J8ABV1"/>
<gene>
    <name evidence="5" type="ORF">TSOC_003309</name>
</gene>
<feature type="region of interest" description="Disordered" evidence="4">
    <location>
        <begin position="78"/>
        <end position="103"/>
    </location>
</feature>
<dbReference type="PRINTS" id="PR01415">
    <property type="entry name" value="ANKYRIN"/>
</dbReference>
<reference evidence="5 6" key="1">
    <citation type="journal article" date="2017" name="Mol. Biol. Evol.">
        <title>The 4-celled Tetrabaena socialis nuclear genome reveals the essential components for genetic control of cell number at the origin of multicellularity in the volvocine lineage.</title>
        <authorList>
            <person name="Featherston J."/>
            <person name="Arakaki Y."/>
            <person name="Hanschen E.R."/>
            <person name="Ferris P.J."/>
            <person name="Michod R.E."/>
            <person name="Olson B.J.S.C."/>
            <person name="Nozaki H."/>
            <person name="Durand P.M."/>
        </authorList>
    </citation>
    <scope>NUCLEOTIDE SEQUENCE [LARGE SCALE GENOMIC DNA]</scope>
    <source>
        <strain evidence="5 6">NIES-571</strain>
    </source>
</reference>
<evidence type="ECO:0000313" key="5">
    <source>
        <dbReference type="EMBL" id="PNH10008.1"/>
    </source>
</evidence>
<dbReference type="SUPFAM" id="SSF48403">
    <property type="entry name" value="Ankyrin repeat"/>
    <property type="match status" value="1"/>
</dbReference>